<feature type="coiled-coil region" evidence="1">
    <location>
        <begin position="91"/>
        <end position="125"/>
    </location>
</feature>
<reference evidence="3" key="1">
    <citation type="journal article" date="2019" name="Nat. Commun.">
        <title>Expansion of phycobilisome linker gene families in mesophilic red algae.</title>
        <authorList>
            <person name="Lee J."/>
            <person name="Kim D."/>
            <person name="Bhattacharya D."/>
            <person name="Yoon H.S."/>
        </authorList>
    </citation>
    <scope>NUCLEOTIDE SEQUENCE [LARGE SCALE GENOMIC DNA]</scope>
    <source>
        <strain evidence="3">CCMP 1328</strain>
    </source>
</reference>
<dbReference type="AlphaFoldDB" id="A0A5J4YK16"/>
<keyword evidence="3" id="KW-1185">Reference proteome</keyword>
<evidence type="ECO:0000313" key="3">
    <source>
        <dbReference type="Proteomes" id="UP000324585"/>
    </source>
</evidence>
<name>A0A5J4YK16_PORPP</name>
<proteinExistence type="predicted"/>
<evidence type="ECO:0000313" key="2">
    <source>
        <dbReference type="EMBL" id="KAA8491485.1"/>
    </source>
</evidence>
<dbReference type="InterPro" id="IPR045851">
    <property type="entry name" value="AMP-bd_C_sf"/>
</dbReference>
<comment type="caution">
    <text evidence="2">The sequence shown here is derived from an EMBL/GenBank/DDBJ whole genome shotgun (WGS) entry which is preliminary data.</text>
</comment>
<dbReference type="Gene3D" id="3.30.300.30">
    <property type="match status" value="1"/>
</dbReference>
<keyword evidence="1" id="KW-0175">Coiled coil</keyword>
<accession>A0A5J4YK16</accession>
<organism evidence="2 3">
    <name type="scientific">Porphyridium purpureum</name>
    <name type="common">Red alga</name>
    <name type="synonym">Porphyridium cruentum</name>
    <dbReference type="NCBI Taxonomy" id="35688"/>
    <lineage>
        <taxon>Eukaryota</taxon>
        <taxon>Rhodophyta</taxon>
        <taxon>Bangiophyceae</taxon>
        <taxon>Porphyridiales</taxon>
        <taxon>Porphyridiaceae</taxon>
        <taxon>Porphyridium</taxon>
    </lineage>
</organism>
<evidence type="ECO:0000256" key="1">
    <source>
        <dbReference type="SAM" id="Coils"/>
    </source>
</evidence>
<dbReference type="EMBL" id="VRMN01000013">
    <property type="protein sequence ID" value="KAA8491485.1"/>
    <property type="molecule type" value="Genomic_DNA"/>
</dbReference>
<protein>
    <submittedName>
        <fullName evidence="2">Uncharacterized protein</fullName>
    </submittedName>
</protein>
<dbReference type="Proteomes" id="UP000324585">
    <property type="component" value="Unassembled WGS sequence"/>
</dbReference>
<gene>
    <name evidence="2" type="ORF">FVE85_2500</name>
</gene>
<sequence>MSDLEVLTDRVATLGSNQDGLRDKVQTGAHGATEEHGATQALLMQEMEKRNEHVAALAGVQTAVDGATQAAVLAKLSALEQQQVTIEAQVRSKHEADMANMRKRMAQLEKEIAQKKQEAAEERALMAAATSAPVMMSVNTDTFDAVGEIAANTHVESTARATKARSAVDQAAADREACKQAQQAAELAAHEANAALETVEALKEYVDKRQAPPIERITRERAMPRGDPNKVAKKAKFDLGTIEAVMKSHHSVDSALAWASWNAEGTDCDVHCAVLPKKGARVSVQWMKLHAQTMLPVMQVPKKVHIVDRLPGSRDEAMQCEDIEGTYSNPKPERKVVKEPQWKYVPEPEETDIPANRPKKKFLF</sequence>